<evidence type="ECO:0000313" key="10">
    <source>
        <dbReference type="Proteomes" id="UP000295468"/>
    </source>
</evidence>
<dbReference type="AlphaFoldDB" id="A0A4R6TKB6"/>
<keyword evidence="7 8" id="KW-0472">Membrane</keyword>
<sequence length="245" mass="26510">MDLQDLPIFVILAVIAEVIGTLGGFGSSVFFVPMASYFMAFKTVLGLTALFHLSSNLSKIVFFRKGFDKNLVLYLGIPAVLFVIAGSLLSRYVKGEILNFVLGIFLVLFSLLFLIKKDLQIRPSKKNAFAGGVFSGFIAGLLGTGGAIRGATLSAYNLKKDKFIATSAVIDMGVDLSRSIVYTSSGYIGWSELYLVPILFLVGIVGTYLGKCLLSKISQELFKKIVLLLLFGIGITTVVLASTRY</sequence>
<protein>
    <recommendedName>
        <fullName evidence="8">Probable membrane transporter protein</fullName>
    </recommendedName>
</protein>
<name>A0A4R6TKB6_9FLAO</name>
<dbReference type="PANTHER" id="PTHR30269:SF37">
    <property type="entry name" value="MEMBRANE TRANSPORTER PROTEIN"/>
    <property type="match status" value="1"/>
</dbReference>
<evidence type="ECO:0000256" key="7">
    <source>
        <dbReference type="ARBA" id="ARBA00023136"/>
    </source>
</evidence>
<keyword evidence="10" id="KW-1185">Reference proteome</keyword>
<reference evidence="9 10" key="1">
    <citation type="submission" date="2019-03" db="EMBL/GenBank/DDBJ databases">
        <title>Genomic Encyclopedia of Archaeal and Bacterial Type Strains, Phase II (KMG-II): from individual species to whole genera.</title>
        <authorList>
            <person name="Goeker M."/>
        </authorList>
    </citation>
    <scope>NUCLEOTIDE SEQUENCE [LARGE SCALE GENOMIC DNA]</scope>
    <source>
        <strain evidence="9 10">DSM 18435</strain>
    </source>
</reference>
<organism evidence="9 10">
    <name type="scientific">Zeaxanthinibacter enoshimensis</name>
    <dbReference type="NCBI Taxonomy" id="392009"/>
    <lineage>
        <taxon>Bacteria</taxon>
        <taxon>Pseudomonadati</taxon>
        <taxon>Bacteroidota</taxon>
        <taxon>Flavobacteriia</taxon>
        <taxon>Flavobacteriales</taxon>
        <taxon>Flavobacteriaceae</taxon>
        <taxon>Zeaxanthinibacter</taxon>
    </lineage>
</organism>
<dbReference type="GO" id="GO:0005886">
    <property type="term" value="C:plasma membrane"/>
    <property type="evidence" value="ECO:0007669"/>
    <property type="project" value="UniProtKB-SubCell"/>
</dbReference>
<proteinExistence type="inferred from homology"/>
<evidence type="ECO:0000256" key="8">
    <source>
        <dbReference type="RuleBase" id="RU363041"/>
    </source>
</evidence>
<evidence type="ECO:0000256" key="2">
    <source>
        <dbReference type="ARBA" id="ARBA00009142"/>
    </source>
</evidence>
<keyword evidence="4 8" id="KW-1003">Cell membrane</keyword>
<evidence type="ECO:0000256" key="6">
    <source>
        <dbReference type="ARBA" id="ARBA00022989"/>
    </source>
</evidence>
<accession>A0A4R6TKB6</accession>
<dbReference type="EMBL" id="SNYI01000002">
    <property type="protein sequence ID" value="TDQ30882.1"/>
    <property type="molecule type" value="Genomic_DNA"/>
</dbReference>
<evidence type="ECO:0000256" key="3">
    <source>
        <dbReference type="ARBA" id="ARBA00022448"/>
    </source>
</evidence>
<evidence type="ECO:0000256" key="5">
    <source>
        <dbReference type="ARBA" id="ARBA00022692"/>
    </source>
</evidence>
<dbReference type="Proteomes" id="UP000295468">
    <property type="component" value="Unassembled WGS sequence"/>
</dbReference>
<comment type="caution">
    <text evidence="9">The sequence shown here is derived from an EMBL/GenBank/DDBJ whole genome shotgun (WGS) entry which is preliminary data.</text>
</comment>
<dbReference type="Pfam" id="PF01925">
    <property type="entry name" value="TauE"/>
    <property type="match status" value="1"/>
</dbReference>
<keyword evidence="5 8" id="KW-0812">Transmembrane</keyword>
<dbReference type="PANTHER" id="PTHR30269">
    <property type="entry name" value="TRANSMEMBRANE PROTEIN YFCA"/>
    <property type="match status" value="1"/>
</dbReference>
<feature type="transmembrane region" description="Helical" evidence="8">
    <location>
        <begin position="71"/>
        <end position="91"/>
    </location>
</feature>
<evidence type="ECO:0000256" key="1">
    <source>
        <dbReference type="ARBA" id="ARBA00004651"/>
    </source>
</evidence>
<dbReference type="InterPro" id="IPR002781">
    <property type="entry name" value="TM_pro_TauE-like"/>
</dbReference>
<dbReference type="OrthoDB" id="677436at2"/>
<keyword evidence="3" id="KW-0813">Transport</keyword>
<feature type="transmembrane region" description="Helical" evidence="8">
    <location>
        <begin position="127"/>
        <end position="148"/>
    </location>
</feature>
<evidence type="ECO:0000313" key="9">
    <source>
        <dbReference type="EMBL" id="TDQ30882.1"/>
    </source>
</evidence>
<feature type="transmembrane region" description="Helical" evidence="8">
    <location>
        <begin position="225"/>
        <end position="243"/>
    </location>
</feature>
<feature type="transmembrane region" description="Helical" evidence="8">
    <location>
        <begin position="7"/>
        <end position="25"/>
    </location>
</feature>
<comment type="subcellular location">
    <subcellularLocation>
        <location evidence="1 8">Cell membrane</location>
        <topology evidence="1 8">Multi-pass membrane protein</topology>
    </subcellularLocation>
</comment>
<feature type="transmembrane region" description="Helical" evidence="8">
    <location>
        <begin position="193"/>
        <end position="213"/>
    </location>
</feature>
<feature type="transmembrane region" description="Helical" evidence="8">
    <location>
        <begin position="97"/>
        <end position="115"/>
    </location>
</feature>
<keyword evidence="6 8" id="KW-1133">Transmembrane helix</keyword>
<comment type="similarity">
    <text evidence="2 8">Belongs to the 4-toluene sulfonate uptake permease (TSUP) (TC 2.A.102) family.</text>
</comment>
<dbReference type="InterPro" id="IPR052017">
    <property type="entry name" value="TSUP"/>
</dbReference>
<dbReference type="RefSeq" id="WP_133643755.1">
    <property type="nucleotide sequence ID" value="NZ_SNYI01000002.1"/>
</dbReference>
<gene>
    <name evidence="9" type="ORF">CLV82_1579</name>
</gene>
<evidence type="ECO:0000256" key="4">
    <source>
        <dbReference type="ARBA" id="ARBA00022475"/>
    </source>
</evidence>